<dbReference type="EMBL" id="BAAANF010000018">
    <property type="protein sequence ID" value="GAA1702127.1"/>
    <property type="molecule type" value="Genomic_DNA"/>
</dbReference>
<sequence length="62" mass="6654">MTSSAPWAPKLSTLAINLLLYPVQFRWGPSSRAPGPATRSGKPNLVAGKSLDIKIHDIESLP</sequence>
<evidence type="ECO:0000313" key="1">
    <source>
        <dbReference type="EMBL" id="GAA1702127.1"/>
    </source>
</evidence>
<gene>
    <name evidence="1" type="ORF">GCM10009745_56700</name>
</gene>
<evidence type="ECO:0000313" key="2">
    <source>
        <dbReference type="Proteomes" id="UP001500280"/>
    </source>
</evidence>
<accession>A0ABP4UBW8</accession>
<name>A0ABP4UBW8_9ACTN</name>
<dbReference type="Proteomes" id="UP001500280">
    <property type="component" value="Unassembled WGS sequence"/>
</dbReference>
<proteinExistence type="predicted"/>
<keyword evidence="2" id="KW-1185">Reference proteome</keyword>
<protein>
    <submittedName>
        <fullName evidence="1">Uncharacterized protein</fullName>
    </submittedName>
</protein>
<reference evidence="2" key="1">
    <citation type="journal article" date="2019" name="Int. J. Syst. Evol. Microbiol.">
        <title>The Global Catalogue of Microorganisms (GCM) 10K type strain sequencing project: providing services to taxonomists for standard genome sequencing and annotation.</title>
        <authorList>
            <consortium name="The Broad Institute Genomics Platform"/>
            <consortium name="The Broad Institute Genome Sequencing Center for Infectious Disease"/>
            <person name="Wu L."/>
            <person name="Ma J."/>
        </authorList>
    </citation>
    <scope>NUCLEOTIDE SEQUENCE [LARGE SCALE GENOMIC DNA]</scope>
    <source>
        <strain evidence="2">JCM 14307</strain>
    </source>
</reference>
<comment type="caution">
    <text evidence="1">The sequence shown here is derived from an EMBL/GenBank/DDBJ whole genome shotgun (WGS) entry which is preliminary data.</text>
</comment>
<organism evidence="1 2">
    <name type="scientific">Kribbella yunnanensis</name>
    <dbReference type="NCBI Taxonomy" id="190194"/>
    <lineage>
        <taxon>Bacteria</taxon>
        <taxon>Bacillati</taxon>
        <taxon>Actinomycetota</taxon>
        <taxon>Actinomycetes</taxon>
        <taxon>Propionibacteriales</taxon>
        <taxon>Kribbellaceae</taxon>
        <taxon>Kribbella</taxon>
    </lineage>
</organism>